<organism evidence="3 4">
    <name type="scientific">Kribbella caucasensis</name>
    <dbReference type="NCBI Taxonomy" id="2512215"/>
    <lineage>
        <taxon>Bacteria</taxon>
        <taxon>Bacillati</taxon>
        <taxon>Actinomycetota</taxon>
        <taxon>Actinomycetes</taxon>
        <taxon>Propionibacteriales</taxon>
        <taxon>Kribbellaceae</taxon>
        <taxon>Kribbella</taxon>
    </lineage>
</organism>
<name>A0A4R6JDD2_9ACTN</name>
<dbReference type="PANTHER" id="PTHR43798:SF31">
    <property type="entry name" value="AB HYDROLASE SUPERFAMILY PROTEIN YCLE"/>
    <property type="match status" value="1"/>
</dbReference>
<dbReference type="PANTHER" id="PTHR43798">
    <property type="entry name" value="MONOACYLGLYCEROL LIPASE"/>
    <property type="match status" value="1"/>
</dbReference>
<sequence>MTAPIVLVPGLGLGPESYAPTCKHLQAQYEVVALPGYGMKAGRDDDLHIEALAERLVQQVKERSVLVGHSASCEIVVEATLQHPELVAALVLIAPSGDLTASSWPRMTGRWLRSALWSPPTLIPTLTKQYRRTGVTSITRAIEAARSYDLAAAASKLAAGSADGSRPTVPTVVIRSAHDKLAPALWTQQLADLTGGEAWTLPTGSHLPVLTNGRELAAFILRAAAVAGDG</sequence>
<keyword evidence="1" id="KW-0378">Hydrolase</keyword>
<dbReference type="InterPro" id="IPR000073">
    <property type="entry name" value="AB_hydrolase_1"/>
</dbReference>
<keyword evidence="4" id="KW-1185">Reference proteome</keyword>
<comment type="caution">
    <text evidence="3">The sequence shown here is derived from an EMBL/GenBank/DDBJ whole genome shotgun (WGS) entry which is preliminary data.</text>
</comment>
<dbReference type="Proteomes" id="UP000295388">
    <property type="component" value="Unassembled WGS sequence"/>
</dbReference>
<gene>
    <name evidence="3" type="ORF">EV643_13057</name>
</gene>
<feature type="domain" description="AB hydrolase-1" evidence="2">
    <location>
        <begin position="5"/>
        <end position="218"/>
    </location>
</feature>
<dbReference type="Gene3D" id="3.40.50.1820">
    <property type="entry name" value="alpha/beta hydrolase"/>
    <property type="match status" value="1"/>
</dbReference>
<evidence type="ECO:0000256" key="1">
    <source>
        <dbReference type="ARBA" id="ARBA00022801"/>
    </source>
</evidence>
<dbReference type="RefSeq" id="WP_133805148.1">
    <property type="nucleotide sequence ID" value="NZ_SNWQ01000030.1"/>
</dbReference>
<dbReference type="OrthoDB" id="9770427at2"/>
<dbReference type="EMBL" id="SNWQ01000030">
    <property type="protein sequence ID" value="TDO33873.1"/>
    <property type="molecule type" value="Genomic_DNA"/>
</dbReference>
<protein>
    <submittedName>
        <fullName evidence="3">Pimeloyl-ACP methyl ester carboxylesterase</fullName>
    </submittedName>
</protein>
<dbReference type="InterPro" id="IPR050266">
    <property type="entry name" value="AB_hydrolase_sf"/>
</dbReference>
<evidence type="ECO:0000313" key="3">
    <source>
        <dbReference type="EMBL" id="TDO33873.1"/>
    </source>
</evidence>
<dbReference type="AlphaFoldDB" id="A0A4R6JDD2"/>
<evidence type="ECO:0000259" key="2">
    <source>
        <dbReference type="Pfam" id="PF12697"/>
    </source>
</evidence>
<dbReference type="GO" id="GO:0016787">
    <property type="term" value="F:hydrolase activity"/>
    <property type="evidence" value="ECO:0007669"/>
    <property type="project" value="UniProtKB-KW"/>
</dbReference>
<dbReference type="SUPFAM" id="SSF53474">
    <property type="entry name" value="alpha/beta-Hydrolases"/>
    <property type="match status" value="1"/>
</dbReference>
<dbReference type="Pfam" id="PF12697">
    <property type="entry name" value="Abhydrolase_6"/>
    <property type="match status" value="1"/>
</dbReference>
<reference evidence="3 4" key="1">
    <citation type="submission" date="2019-03" db="EMBL/GenBank/DDBJ databases">
        <title>Genomic Encyclopedia of Type Strains, Phase III (KMG-III): the genomes of soil and plant-associated and newly described type strains.</title>
        <authorList>
            <person name="Whitman W."/>
        </authorList>
    </citation>
    <scope>NUCLEOTIDE SEQUENCE [LARGE SCALE GENOMIC DNA]</scope>
    <source>
        <strain evidence="3 4">VKM Ac-2527</strain>
    </source>
</reference>
<proteinExistence type="predicted"/>
<evidence type="ECO:0000313" key="4">
    <source>
        <dbReference type="Proteomes" id="UP000295388"/>
    </source>
</evidence>
<dbReference type="InterPro" id="IPR029058">
    <property type="entry name" value="AB_hydrolase_fold"/>
</dbReference>
<accession>A0A4R6JDD2</accession>
<dbReference type="GO" id="GO:0016020">
    <property type="term" value="C:membrane"/>
    <property type="evidence" value="ECO:0007669"/>
    <property type="project" value="TreeGrafter"/>
</dbReference>